<dbReference type="GO" id="GO:0000145">
    <property type="term" value="C:exocyst"/>
    <property type="evidence" value="ECO:0000318"/>
    <property type="project" value="GO_Central"/>
</dbReference>
<dbReference type="EMBL" id="AACB03000005">
    <property type="protein sequence ID" value="KAE8301865.1"/>
    <property type="molecule type" value="Genomic_DNA"/>
</dbReference>
<name>D3KGF0_GIAIC</name>
<organism evidence="1 2">
    <name type="scientific">Giardia intestinalis (strain ATCC 50803 / WB clone C6)</name>
    <name type="common">Giardia lamblia</name>
    <dbReference type="NCBI Taxonomy" id="184922"/>
    <lineage>
        <taxon>Eukaryota</taxon>
        <taxon>Metamonada</taxon>
        <taxon>Diplomonadida</taxon>
        <taxon>Hexamitidae</taxon>
        <taxon>Giardiinae</taxon>
        <taxon>Giardia</taxon>
    </lineage>
</organism>
<evidence type="ECO:0000313" key="2">
    <source>
        <dbReference type="Proteomes" id="UP000001548"/>
    </source>
</evidence>
<gene>
    <name evidence="1" type="ORF">GL50803_007751</name>
</gene>
<dbReference type="PANTHER" id="PTHR12542:SF41">
    <property type="entry name" value="EXOCYST COMPLEX COMPONENT 7"/>
    <property type="match status" value="1"/>
</dbReference>
<dbReference type="SUPFAM" id="SSF74788">
    <property type="entry name" value="Cullin repeat-like"/>
    <property type="match status" value="1"/>
</dbReference>
<dbReference type="AlphaFoldDB" id="D3KGF0"/>
<dbReference type="Proteomes" id="UP000001548">
    <property type="component" value="Unassembled WGS sequence"/>
</dbReference>
<dbReference type="VEuPathDB" id="GiardiaDB:GL50803_7751"/>
<protein>
    <submittedName>
        <fullName evidence="1">Uncharacterized protein</fullName>
    </submittedName>
</protein>
<dbReference type="InterPro" id="IPR016159">
    <property type="entry name" value="Cullin_repeat-like_dom_sf"/>
</dbReference>
<dbReference type="PANTHER" id="PTHR12542">
    <property type="entry name" value="EXOCYST COMPLEX PROTEIN EXO70"/>
    <property type="match status" value="1"/>
</dbReference>
<dbReference type="OMA" id="YDKWHER"/>
<dbReference type="HOGENOM" id="CLU_287949_0_0_1"/>
<keyword evidence="2" id="KW-1185">Reference proteome</keyword>
<dbReference type="GO" id="GO:0006887">
    <property type="term" value="P:exocytosis"/>
    <property type="evidence" value="ECO:0000318"/>
    <property type="project" value="GO_Central"/>
</dbReference>
<dbReference type="InterPro" id="IPR004140">
    <property type="entry name" value="Exo70"/>
</dbReference>
<accession>D3KGF0</accession>
<sequence length="1069" mass="118439">MSTSLPGLLSWITATIEQQRGLFSSMLDIASKLESQLDILDPPGADQDPAHSAGHEVLNILALEKEAKAYNACVAEIRKALNFIATISQSQNPTEVDQSNLGQNIAAMLKGRKFIHETFADCSTELLGEIQQGIDQSLFAIKRLIATKTHRFYIQRRDILVFVEGSASGVLLSNSGLSRTTSLVTQGAGKVALELHSLLRFHVQMFADFVERLLPNTPLYYLLKHITLAASLDASPSAQVANTIYDNGRPSALNSSFLALFDALIASPASPGTFKDAFLEFMNQRIDFLLRVCSSIVSSYGVLKSRAYSKLKGVPAMDTSKLRTETLLIAILDFLKKLPDTLKIKNSRDLKDYLLFNDTQPIPPIHDSPIRGDTQLSVPLRLLAHLHRAKLKEGVASFNRSDYIKAIEDGPASSPPPALYKQESHPFYYYFVYVLSMLLDEREQLVMFINLMLSHYCGDATPFSSGLIADSKPLVESACRLMDVCYSYIATPVLQYVCQVCLGLISNIDTKRLTFETLDILQVLHAMIPIVFLTNYTEILSFSLGGLPMTDAPSKLVAQAIGKETTVYDSESSFINGMGMNGTLLMTSQGTVDTDSSTASKFTWNIPFDAINNIVHGDLFTSLPKLYTAIIDMLGPLSSSVVSCSLNQRNFLDQLLYYQYTKSDLNLSTFDSLRHDFLLLVICVALKSKEVLTAFEETLFVIPTRTDSINIISELPNIILWLNQQGLYSKSISLCSDIVKVAQALSPALLANASIEDTAPHNGNVNQVCTSTGFSATTFVDSGAEFVLQDYLFPSGSESLKTAVLEQKLYYLSCILLYRTQPPKGLVNSYLFKLNNLNYLSEAVSSDNGPLRSLVSHEYSRFIRKQVDNLVAKYYEMIWKPALVALDLRRLISDLQHVYDKWHERNSHVITKVVMSELSVVLDQAREVSARIEGTECVPESWTASEVQDDTETLGGTQRPASHASIKSRRITATLTSCLPKFEGLILPLLDAHVTATVPSASLQRKIQDYVLNNVLVVVQQYYNVCQFSPITASAFKTHNRISPQSIQKHIERFFCGTPGSALPYTTPK</sequence>
<reference evidence="1 2" key="1">
    <citation type="journal article" date="2007" name="Science">
        <title>Genomic minimalism in the early diverging intestinal parasite Giardia lamblia.</title>
        <authorList>
            <person name="Morrison H.G."/>
            <person name="McArthur A.G."/>
            <person name="Gillin F.D."/>
            <person name="Aley S.B."/>
            <person name="Adam R.D."/>
            <person name="Olsen G.J."/>
            <person name="Best A.A."/>
            <person name="Cande W.Z."/>
            <person name="Chen F."/>
            <person name="Cipriano M.J."/>
            <person name="Davids B.J."/>
            <person name="Dawson S.C."/>
            <person name="Elmendorf H.G."/>
            <person name="Hehl A.B."/>
            <person name="Holder M.E."/>
            <person name="Huse S.M."/>
            <person name="Kim U.U."/>
            <person name="Lasek-Nesselquist E."/>
            <person name="Manning G."/>
            <person name="Nigam A."/>
            <person name="Nixon J.E."/>
            <person name="Palm D."/>
            <person name="Passamaneck N.E."/>
            <person name="Prabhu A."/>
            <person name="Reich C.I."/>
            <person name="Reiner D.S."/>
            <person name="Samuelson J."/>
            <person name="Svard S.G."/>
            <person name="Sogin M.L."/>
        </authorList>
    </citation>
    <scope>NUCLEOTIDE SEQUENCE [LARGE SCALE GENOMIC DNA]</scope>
    <source>
        <strain evidence="1 2">WB C6</strain>
    </source>
</reference>
<comment type="caution">
    <text evidence="1">The sequence shown here is derived from an EMBL/GenBank/DDBJ whole genome shotgun (WGS) entry which is preliminary data.</text>
</comment>
<evidence type="ECO:0000313" key="1">
    <source>
        <dbReference type="EMBL" id="KAE8301865.1"/>
    </source>
</evidence>
<proteinExistence type="predicted"/>